<proteinExistence type="predicted"/>
<accession>A0A0K2TXE8</accession>
<organism evidence="1">
    <name type="scientific">Lepeophtheirus salmonis</name>
    <name type="common">Salmon louse</name>
    <name type="synonym">Caligus salmonis</name>
    <dbReference type="NCBI Taxonomy" id="72036"/>
    <lineage>
        <taxon>Eukaryota</taxon>
        <taxon>Metazoa</taxon>
        <taxon>Ecdysozoa</taxon>
        <taxon>Arthropoda</taxon>
        <taxon>Crustacea</taxon>
        <taxon>Multicrustacea</taxon>
        <taxon>Hexanauplia</taxon>
        <taxon>Copepoda</taxon>
        <taxon>Siphonostomatoida</taxon>
        <taxon>Caligidae</taxon>
        <taxon>Lepeophtheirus</taxon>
    </lineage>
</organism>
<dbReference type="AlphaFoldDB" id="A0A0K2TXE8"/>
<sequence length="20" mass="2177">MSATTCSGASFYFYVLVSEN</sequence>
<dbReference type="EMBL" id="HACA01013312">
    <property type="protein sequence ID" value="CDW30673.1"/>
    <property type="molecule type" value="Transcribed_RNA"/>
</dbReference>
<evidence type="ECO:0000313" key="1">
    <source>
        <dbReference type="EMBL" id="CDW30673.1"/>
    </source>
</evidence>
<name>A0A0K2TXE8_LEPSM</name>
<protein>
    <submittedName>
        <fullName evidence="1">Uncharacterized protein</fullName>
    </submittedName>
</protein>
<reference evidence="1" key="1">
    <citation type="submission" date="2014-05" db="EMBL/GenBank/DDBJ databases">
        <authorList>
            <person name="Chronopoulou M."/>
        </authorList>
    </citation>
    <scope>NUCLEOTIDE SEQUENCE</scope>
    <source>
        <tissue evidence="1">Whole organism</tissue>
    </source>
</reference>